<organism evidence="7 8">
    <name type="scientific">Hortaea werneckii</name>
    <name type="common">Black yeast</name>
    <name type="synonym">Cladosporium werneckii</name>
    <dbReference type="NCBI Taxonomy" id="91943"/>
    <lineage>
        <taxon>Eukaryota</taxon>
        <taxon>Fungi</taxon>
        <taxon>Dikarya</taxon>
        <taxon>Ascomycota</taxon>
        <taxon>Pezizomycotina</taxon>
        <taxon>Dothideomycetes</taxon>
        <taxon>Dothideomycetidae</taxon>
        <taxon>Mycosphaerellales</taxon>
        <taxon>Teratosphaeriaceae</taxon>
        <taxon>Hortaea</taxon>
    </lineage>
</organism>
<evidence type="ECO:0000313" key="7">
    <source>
        <dbReference type="EMBL" id="RMY24205.1"/>
    </source>
</evidence>
<dbReference type="GO" id="GO:0005634">
    <property type="term" value="C:nucleus"/>
    <property type="evidence" value="ECO:0007669"/>
    <property type="project" value="UniProtKB-SubCell"/>
</dbReference>
<feature type="compositionally biased region" description="Polar residues" evidence="5">
    <location>
        <begin position="111"/>
        <end position="128"/>
    </location>
</feature>
<dbReference type="Pfam" id="PF00172">
    <property type="entry name" value="Zn_clus"/>
    <property type="match status" value="1"/>
</dbReference>
<dbReference type="PANTHER" id="PTHR31001:SF85">
    <property type="entry name" value="ZN(II)2CYS6 TRANSCRIPTION FACTOR (EUROFUNG)"/>
    <property type="match status" value="1"/>
</dbReference>
<evidence type="ECO:0000313" key="8">
    <source>
        <dbReference type="Proteomes" id="UP000271337"/>
    </source>
</evidence>
<dbReference type="Proteomes" id="UP000271337">
    <property type="component" value="Unassembled WGS sequence"/>
</dbReference>
<dbReference type="PROSITE" id="PS00463">
    <property type="entry name" value="ZN2_CY6_FUNGAL_1"/>
    <property type="match status" value="1"/>
</dbReference>
<sequence length="785" mass="88520">MTTNHHTQRPIAIAPVQAGSVQQTTAELAPVMPFTCVTCTKRKVKCDKTGPPCSTCKKGRHDCQYEAPPPRKRKRKQVEDVQEKVERYESLLRQHCLIDTVPAEQSTVVAGNEQPNTALATPDSTNDAKPTLPTYPGQVPQPRPGKMLAGHGKSRYIDSTLWHTLSEQQMNPSDDEEEEEGSENDSSNHHHNNVQPAAPAMDPLTASVFDPQSQHINLVNLHPPYEQAMKLWEVFTTHVEPITKTFHLPTAQTMIQQAASSPGTISKTTECLVFSVYFFAVVAMSEAECLQLTGHPQQTLWSRYHDATRQALVNAHFLRTTEKNVLQAYALFLLAARSHYDTRTFWILTGVAIRIAQRLGLHRDGSEFGLKPFDAEMRRRLFWQLLPLEGMAAQMCGGAMALPYDWNTHEPSNLNDSDLSPDMPTLPPNREGATDMILPRVRAEMGKFHARERPFQGEWEHLWRRGDHAKLQQLEDEIDKLQDRLETRYLRYCDFVIPSHCLAMAMARGTPCMARLRLRLPKARTLTLTLEERSELCTLALRILDYTITARTNPLVRRFNWHLQEYFQWEPVIWILNELRKGASQAILGDVEGVWRRFRSLYAEWPEFVSARRTLYVAVAKLMVKAWEARPAGMRLEGVEGEGGEPEFIGRLRGLVRRKSAVGGSGMEGSAGKDARQLESSSVVTTSAGADEAPGDDERFSVKGVDDGVHGFLDDSPPDIIDWNFWDELIKDPDAWKTPLLSPENDLRGRGDPLQYLRHQVKLPEAGDMQGGEDLRGVVPAVDHC</sequence>
<dbReference type="InterPro" id="IPR001138">
    <property type="entry name" value="Zn2Cys6_DnaBD"/>
</dbReference>
<dbReference type="InterPro" id="IPR050613">
    <property type="entry name" value="Sec_Metabolite_Reg"/>
</dbReference>
<keyword evidence="4" id="KW-0175">Coiled coil</keyword>
<dbReference type="OrthoDB" id="2269373at2759"/>
<comment type="subcellular location">
    <subcellularLocation>
        <location evidence="1">Nucleus</location>
    </subcellularLocation>
</comment>
<dbReference type="GO" id="GO:0000981">
    <property type="term" value="F:DNA-binding transcription factor activity, RNA polymerase II-specific"/>
    <property type="evidence" value="ECO:0007669"/>
    <property type="project" value="InterPro"/>
</dbReference>
<accession>A0A3M7A9I7</accession>
<protein>
    <recommendedName>
        <fullName evidence="6">Zn(2)-C6 fungal-type domain-containing protein</fullName>
    </recommendedName>
</protein>
<dbReference type="Pfam" id="PF04082">
    <property type="entry name" value="Fungal_trans"/>
    <property type="match status" value="1"/>
</dbReference>
<dbReference type="Gene3D" id="4.10.240.10">
    <property type="entry name" value="Zn(2)-C6 fungal-type DNA-binding domain"/>
    <property type="match status" value="1"/>
</dbReference>
<gene>
    <name evidence="7" type="ORF">D0867_01540</name>
</gene>
<feature type="domain" description="Zn(2)-C6 fungal-type" evidence="6">
    <location>
        <begin position="35"/>
        <end position="65"/>
    </location>
</feature>
<dbReference type="SMART" id="SM00906">
    <property type="entry name" value="Fungal_trans"/>
    <property type="match status" value="1"/>
</dbReference>
<keyword evidence="2" id="KW-0479">Metal-binding</keyword>
<dbReference type="SUPFAM" id="SSF57701">
    <property type="entry name" value="Zn2/Cys6 DNA-binding domain"/>
    <property type="match status" value="1"/>
</dbReference>
<dbReference type="CDD" id="cd00067">
    <property type="entry name" value="GAL4"/>
    <property type="match status" value="1"/>
</dbReference>
<dbReference type="GO" id="GO:0003677">
    <property type="term" value="F:DNA binding"/>
    <property type="evidence" value="ECO:0007669"/>
    <property type="project" value="InterPro"/>
</dbReference>
<feature type="region of interest" description="Disordered" evidence="5">
    <location>
        <begin position="111"/>
        <end position="151"/>
    </location>
</feature>
<evidence type="ECO:0000256" key="3">
    <source>
        <dbReference type="ARBA" id="ARBA00023242"/>
    </source>
</evidence>
<dbReference type="SMART" id="SM00066">
    <property type="entry name" value="GAL4"/>
    <property type="match status" value="1"/>
</dbReference>
<dbReference type="GO" id="GO:0006351">
    <property type="term" value="P:DNA-templated transcription"/>
    <property type="evidence" value="ECO:0007669"/>
    <property type="project" value="InterPro"/>
</dbReference>
<proteinExistence type="predicted"/>
<reference evidence="7 8" key="1">
    <citation type="journal article" date="2018" name="BMC Genomics">
        <title>Genomic evidence for intraspecific hybridization in a clonal and extremely halotolerant yeast.</title>
        <authorList>
            <person name="Gostincar C."/>
            <person name="Stajich J.E."/>
            <person name="Zupancic J."/>
            <person name="Zalar P."/>
            <person name="Gunde-Cimerman N."/>
        </authorList>
    </citation>
    <scope>NUCLEOTIDE SEQUENCE [LARGE SCALE GENOMIC DNA]</scope>
    <source>
        <strain evidence="7 8">EXF-6669</strain>
    </source>
</reference>
<dbReference type="GO" id="GO:0008270">
    <property type="term" value="F:zinc ion binding"/>
    <property type="evidence" value="ECO:0007669"/>
    <property type="project" value="InterPro"/>
</dbReference>
<name>A0A3M7A9I7_HORWE</name>
<evidence type="ECO:0000256" key="2">
    <source>
        <dbReference type="ARBA" id="ARBA00022723"/>
    </source>
</evidence>
<evidence type="ECO:0000256" key="4">
    <source>
        <dbReference type="SAM" id="Coils"/>
    </source>
</evidence>
<dbReference type="AlphaFoldDB" id="A0A3M7A9I7"/>
<dbReference type="InterPro" id="IPR007219">
    <property type="entry name" value="XnlR_reg_dom"/>
</dbReference>
<feature type="region of interest" description="Disordered" evidence="5">
    <location>
        <begin position="662"/>
        <end position="701"/>
    </location>
</feature>
<feature type="compositionally biased region" description="Acidic residues" evidence="5">
    <location>
        <begin position="173"/>
        <end position="183"/>
    </location>
</feature>
<dbReference type="EMBL" id="QWIL01000092">
    <property type="protein sequence ID" value="RMY24205.1"/>
    <property type="molecule type" value="Genomic_DNA"/>
</dbReference>
<feature type="coiled-coil region" evidence="4">
    <location>
        <begin position="464"/>
        <end position="491"/>
    </location>
</feature>
<dbReference type="PANTHER" id="PTHR31001">
    <property type="entry name" value="UNCHARACTERIZED TRANSCRIPTIONAL REGULATORY PROTEIN"/>
    <property type="match status" value="1"/>
</dbReference>
<dbReference type="InterPro" id="IPR036864">
    <property type="entry name" value="Zn2-C6_fun-type_DNA-bd_sf"/>
</dbReference>
<evidence type="ECO:0000256" key="1">
    <source>
        <dbReference type="ARBA" id="ARBA00004123"/>
    </source>
</evidence>
<feature type="compositionally biased region" description="Polar residues" evidence="5">
    <location>
        <begin position="678"/>
        <end position="688"/>
    </location>
</feature>
<dbReference type="CDD" id="cd12148">
    <property type="entry name" value="fungal_TF_MHR"/>
    <property type="match status" value="1"/>
</dbReference>
<evidence type="ECO:0000259" key="6">
    <source>
        <dbReference type="PROSITE" id="PS50048"/>
    </source>
</evidence>
<comment type="caution">
    <text evidence="7">The sequence shown here is derived from an EMBL/GenBank/DDBJ whole genome shotgun (WGS) entry which is preliminary data.</text>
</comment>
<feature type="region of interest" description="Disordered" evidence="5">
    <location>
        <begin position="168"/>
        <end position="205"/>
    </location>
</feature>
<keyword evidence="3" id="KW-0539">Nucleus</keyword>
<dbReference type="VEuPathDB" id="FungiDB:BTJ68_13981"/>
<evidence type="ECO:0000256" key="5">
    <source>
        <dbReference type="SAM" id="MobiDB-lite"/>
    </source>
</evidence>
<dbReference type="PROSITE" id="PS50048">
    <property type="entry name" value="ZN2_CY6_FUNGAL_2"/>
    <property type="match status" value="1"/>
</dbReference>